<dbReference type="EMBL" id="JBHLTS010000022">
    <property type="protein sequence ID" value="MFC0515738.1"/>
    <property type="molecule type" value="Genomic_DNA"/>
</dbReference>
<dbReference type="PROSITE" id="PS51257">
    <property type="entry name" value="PROKAR_LIPOPROTEIN"/>
    <property type="match status" value="1"/>
</dbReference>
<name>A0ABV6L8F7_9SPHI</name>
<organism evidence="1 2">
    <name type="scientific">Mucilaginibacter angelicae</name>
    <dbReference type="NCBI Taxonomy" id="869718"/>
    <lineage>
        <taxon>Bacteria</taxon>
        <taxon>Pseudomonadati</taxon>
        <taxon>Bacteroidota</taxon>
        <taxon>Sphingobacteriia</taxon>
        <taxon>Sphingobacteriales</taxon>
        <taxon>Sphingobacteriaceae</taxon>
        <taxon>Mucilaginibacter</taxon>
    </lineage>
</organism>
<evidence type="ECO:0000313" key="2">
    <source>
        <dbReference type="Proteomes" id="UP001589828"/>
    </source>
</evidence>
<dbReference type="Proteomes" id="UP001589828">
    <property type="component" value="Unassembled WGS sequence"/>
</dbReference>
<accession>A0ABV6L8F7</accession>
<evidence type="ECO:0000313" key="1">
    <source>
        <dbReference type="EMBL" id="MFC0515738.1"/>
    </source>
</evidence>
<dbReference type="RefSeq" id="WP_377023539.1">
    <property type="nucleotide sequence ID" value="NZ_JBHLTS010000022.1"/>
</dbReference>
<gene>
    <name evidence="1" type="ORF">ACFFGT_16070</name>
</gene>
<comment type="caution">
    <text evidence="1">The sequence shown here is derived from an EMBL/GenBank/DDBJ whole genome shotgun (WGS) entry which is preliminary data.</text>
</comment>
<evidence type="ECO:0008006" key="3">
    <source>
        <dbReference type="Google" id="ProtNLM"/>
    </source>
</evidence>
<sequence>MTNKTFVLLLLGSVYIFSFCSCKSSSKHDKSIIQTTTKPINKNRPLAIKFYVNQTDNYIAIDNFNFRLPPNIHIDSATIYNGIYTISKDSVVRYKAVIYDNLAFLTTFEDVGTGIRSYLYVFDITTKSLIEDKFFKRNFLYSSAGIILVDSSTHKIFSIDKPAFYGAKQQNIIPASLADVNGRYFEYIKNVYIGGDEIPADHDIISFYNKTIKNSKDIKTLPNDWWK</sequence>
<reference evidence="1 2" key="1">
    <citation type="submission" date="2024-09" db="EMBL/GenBank/DDBJ databases">
        <authorList>
            <person name="Sun Q."/>
            <person name="Mori K."/>
        </authorList>
    </citation>
    <scope>NUCLEOTIDE SEQUENCE [LARGE SCALE GENOMIC DNA]</scope>
    <source>
        <strain evidence="1 2">NCAIM B.02415</strain>
    </source>
</reference>
<protein>
    <recommendedName>
        <fullName evidence="3">LVIVD repeat-containing protein</fullName>
    </recommendedName>
</protein>
<proteinExistence type="predicted"/>
<keyword evidence="2" id="KW-1185">Reference proteome</keyword>